<dbReference type="PRINTS" id="PR00821">
    <property type="entry name" value="TAGLIPASE"/>
</dbReference>
<dbReference type="Gene3D" id="2.60.60.20">
    <property type="entry name" value="PLAT/LH2 domain"/>
    <property type="match status" value="1"/>
</dbReference>
<feature type="signal peptide" evidence="35">
    <location>
        <begin position="1"/>
        <end position="22"/>
    </location>
</feature>
<dbReference type="GO" id="GO:0008201">
    <property type="term" value="F:heparin binding"/>
    <property type="evidence" value="ECO:0007669"/>
    <property type="project" value="UniProtKB-KW"/>
</dbReference>
<dbReference type="GO" id="GO:0004622">
    <property type="term" value="F:phosphatidylcholine lysophospholipase activity"/>
    <property type="evidence" value="ECO:0007669"/>
    <property type="project" value="UniProtKB-EC"/>
</dbReference>
<evidence type="ECO:0000256" key="35">
    <source>
        <dbReference type="SAM" id="SignalP"/>
    </source>
</evidence>
<name>A0A556TLK1_BAGYA</name>
<comment type="similarity">
    <text evidence="4 34">Belongs to the AB hydrolase superfamily. Lipase family.</text>
</comment>
<dbReference type="InterPro" id="IPR000734">
    <property type="entry name" value="TAG_lipase"/>
</dbReference>
<evidence type="ECO:0000256" key="6">
    <source>
        <dbReference type="ARBA" id="ARBA00013179"/>
    </source>
</evidence>
<evidence type="ECO:0000256" key="31">
    <source>
        <dbReference type="ARBA" id="ARBA00049531"/>
    </source>
</evidence>
<evidence type="ECO:0000256" key="34">
    <source>
        <dbReference type="RuleBase" id="RU004262"/>
    </source>
</evidence>
<organism evidence="37 38">
    <name type="scientific">Bagarius yarrelli</name>
    <name type="common">Goonch</name>
    <name type="synonym">Bagrus yarrelli</name>
    <dbReference type="NCBI Taxonomy" id="175774"/>
    <lineage>
        <taxon>Eukaryota</taxon>
        <taxon>Metazoa</taxon>
        <taxon>Chordata</taxon>
        <taxon>Craniata</taxon>
        <taxon>Vertebrata</taxon>
        <taxon>Euteleostomi</taxon>
        <taxon>Actinopterygii</taxon>
        <taxon>Neopterygii</taxon>
        <taxon>Teleostei</taxon>
        <taxon>Ostariophysi</taxon>
        <taxon>Siluriformes</taxon>
        <taxon>Sisoridae</taxon>
        <taxon>Sisorinae</taxon>
        <taxon>Bagarius</taxon>
    </lineage>
</organism>
<dbReference type="InterPro" id="IPR029058">
    <property type="entry name" value="AB_hydrolase_fold"/>
</dbReference>
<keyword evidence="11" id="KW-0358">Heparin-binding</keyword>
<comment type="function">
    <text evidence="21">Catalyzes the hydrolysis of triglycerides and phospholipids present in circulating plasma lipoproteins, including chylomicrons, intermediate density lipoproteins (IDL), low density lipoproteins (LDL) of large size and high density lipoproteins (HDL), releasing free fatty acids (FFA) and smaller lipoprotein particles. Also exhibits lysophospholipase activity. Can hydrolyze both neutral lipid and phospholipid substrates but shows a greater binding affinity for neutral lipid substrates than phospholipid substrates. In native LDL, preferentially hydrolyzes the phosphatidylcholine species containing polyunsaturated fatty acids at sn-2 position.</text>
</comment>
<feature type="domain" description="PLAT" evidence="36">
    <location>
        <begin position="330"/>
        <end position="465"/>
    </location>
</feature>
<accession>A0A556TLK1</accession>
<dbReference type="GO" id="GO:0016042">
    <property type="term" value="P:lipid catabolic process"/>
    <property type="evidence" value="ECO:0007669"/>
    <property type="project" value="UniProtKB-KW"/>
</dbReference>
<evidence type="ECO:0000256" key="10">
    <source>
        <dbReference type="ARBA" id="ARBA00022525"/>
    </source>
</evidence>
<evidence type="ECO:0000256" key="28">
    <source>
        <dbReference type="ARBA" id="ARBA00048386"/>
    </source>
</evidence>
<comment type="caution">
    <text evidence="37">The sequence shown here is derived from an EMBL/GenBank/DDBJ whole genome shotgun (WGS) entry which is preliminary data.</text>
</comment>
<evidence type="ECO:0000256" key="7">
    <source>
        <dbReference type="ARBA" id="ARBA00013274"/>
    </source>
</evidence>
<keyword evidence="13" id="KW-0378">Hydrolase</keyword>
<dbReference type="InterPro" id="IPR013818">
    <property type="entry name" value="Lipase"/>
</dbReference>
<dbReference type="GO" id="GO:0008970">
    <property type="term" value="F:phospholipase A1 activity"/>
    <property type="evidence" value="ECO:0007669"/>
    <property type="project" value="UniProtKB-EC"/>
</dbReference>
<evidence type="ECO:0000259" key="36">
    <source>
        <dbReference type="PROSITE" id="PS50095"/>
    </source>
</evidence>
<reference evidence="37 38" key="1">
    <citation type="journal article" date="2019" name="Genome Biol. Evol.">
        <title>Whole-Genome Sequencing of the Giant Devil Catfish, Bagarius yarrelli.</title>
        <authorList>
            <person name="Jiang W."/>
            <person name="Lv Y."/>
            <person name="Cheng L."/>
            <person name="Yang K."/>
            <person name="Chao B."/>
            <person name="Wang X."/>
            <person name="Li Y."/>
            <person name="Pan X."/>
            <person name="You X."/>
            <person name="Zhang Y."/>
            <person name="Yang J."/>
            <person name="Li J."/>
            <person name="Zhang X."/>
            <person name="Liu S."/>
            <person name="Sun C."/>
            <person name="Yang J."/>
            <person name="Shi Q."/>
        </authorList>
    </citation>
    <scope>NUCLEOTIDE SEQUENCE [LARGE SCALE GENOMIC DNA]</scope>
    <source>
        <strain evidence="37">JWS20170419001</strain>
        <tissue evidence="37">Muscle</tissue>
    </source>
</reference>
<feature type="chain" id="PRO_5021922203" description="Hepatic triacylglycerol lipase" evidence="35">
    <location>
        <begin position="23"/>
        <end position="478"/>
    </location>
</feature>
<dbReference type="FunFam" id="2.60.60.20:FF:000010">
    <property type="entry name" value="hepatic triacylglycerol lipase"/>
    <property type="match status" value="1"/>
</dbReference>
<evidence type="ECO:0000256" key="5">
    <source>
        <dbReference type="ARBA" id="ARBA00011738"/>
    </source>
</evidence>
<dbReference type="SMART" id="SM00308">
    <property type="entry name" value="LH2"/>
    <property type="match status" value="1"/>
</dbReference>
<evidence type="ECO:0000256" key="13">
    <source>
        <dbReference type="ARBA" id="ARBA00022801"/>
    </source>
</evidence>
<dbReference type="GO" id="GO:0046872">
    <property type="term" value="F:metal ion binding"/>
    <property type="evidence" value="ECO:0007669"/>
    <property type="project" value="UniProtKB-KW"/>
</dbReference>
<comment type="catalytic activity">
    <reaction evidence="27">
        <text>1,2-di-(9Z-octadecenoyl)-sn-glycerol + H2O = 2-(9Z-octadecenoyl)-glycerol + (9Z)-octadecenoate + H(+)</text>
        <dbReference type="Rhea" id="RHEA:38511"/>
        <dbReference type="ChEBI" id="CHEBI:15377"/>
        <dbReference type="ChEBI" id="CHEBI:15378"/>
        <dbReference type="ChEBI" id="CHEBI:30823"/>
        <dbReference type="ChEBI" id="CHEBI:52333"/>
        <dbReference type="ChEBI" id="CHEBI:73990"/>
    </reaction>
    <physiologicalReaction direction="left-to-right" evidence="27">
        <dbReference type="Rhea" id="RHEA:38512"/>
    </physiologicalReaction>
</comment>
<keyword evidence="32" id="KW-0106">Calcium</keyword>
<dbReference type="Pfam" id="PF00151">
    <property type="entry name" value="Lipase"/>
    <property type="match status" value="1"/>
</dbReference>
<dbReference type="EC" id="3.1.1.32" evidence="6"/>
<comment type="catalytic activity">
    <reaction evidence="31">
        <text>a 1-acyl-sn-glycero-3-phosphocholine + H2O = sn-glycerol 3-phosphocholine + a fatty acid + H(+)</text>
        <dbReference type="Rhea" id="RHEA:15177"/>
        <dbReference type="ChEBI" id="CHEBI:15377"/>
        <dbReference type="ChEBI" id="CHEBI:15378"/>
        <dbReference type="ChEBI" id="CHEBI:16870"/>
        <dbReference type="ChEBI" id="CHEBI:28868"/>
        <dbReference type="ChEBI" id="CHEBI:58168"/>
        <dbReference type="EC" id="3.1.1.5"/>
    </reaction>
</comment>
<evidence type="ECO:0000256" key="17">
    <source>
        <dbReference type="ARBA" id="ARBA00023180"/>
    </source>
</evidence>
<evidence type="ECO:0000256" key="21">
    <source>
        <dbReference type="ARBA" id="ARBA00045615"/>
    </source>
</evidence>
<comment type="catalytic activity">
    <reaction evidence="25">
        <text>1-(9Z-octadecenoyl)-sn-glycero-3-phospho-L-serine + H2O = sn-glycero-3-phospho-L-serine + (9Z)-octadecenoate + H(+)</text>
        <dbReference type="Rhea" id="RHEA:40499"/>
        <dbReference type="ChEBI" id="CHEBI:15377"/>
        <dbReference type="ChEBI" id="CHEBI:15378"/>
        <dbReference type="ChEBI" id="CHEBI:30823"/>
        <dbReference type="ChEBI" id="CHEBI:64765"/>
        <dbReference type="ChEBI" id="CHEBI:74617"/>
    </reaction>
    <physiologicalReaction direction="left-to-right" evidence="25">
        <dbReference type="Rhea" id="RHEA:40500"/>
    </physiologicalReaction>
</comment>
<comment type="subunit">
    <text evidence="5">Homodimer.</text>
</comment>
<evidence type="ECO:0000256" key="19">
    <source>
        <dbReference type="ARBA" id="ARBA00030539"/>
    </source>
</evidence>
<protein>
    <recommendedName>
        <fullName evidence="9">Hepatic triacylglycerol lipase</fullName>
        <ecNumber evidence="8">3.1.1.3</ecNumber>
        <ecNumber evidence="6">3.1.1.32</ecNumber>
        <ecNumber evidence="7">3.1.1.5</ecNumber>
    </recommendedName>
    <alternativeName>
        <fullName evidence="19">Lipase member C</fullName>
    </alternativeName>
    <alternativeName>
        <fullName evidence="18">Lysophospholipase</fullName>
    </alternativeName>
    <alternativeName>
        <fullName evidence="20">Phospholipase A1</fullName>
    </alternativeName>
</protein>
<feature type="binding site" evidence="32">
    <location>
        <position position="185"/>
    </location>
    <ligand>
        <name>Ca(2+)</name>
        <dbReference type="ChEBI" id="CHEBI:29108"/>
    </ligand>
</feature>
<dbReference type="SUPFAM" id="SSF49723">
    <property type="entry name" value="Lipase/lipooxygenase domain (PLAT/LH2 domain)"/>
    <property type="match status" value="1"/>
</dbReference>
<comment type="catalytic activity">
    <reaction evidence="26">
        <text>1,2,3-tributanoylglycerol + H2O = dibutanoylglycerol + butanoate + H(+)</text>
        <dbReference type="Rhea" id="RHEA:40475"/>
        <dbReference type="ChEBI" id="CHEBI:15377"/>
        <dbReference type="ChEBI" id="CHEBI:15378"/>
        <dbReference type="ChEBI" id="CHEBI:17968"/>
        <dbReference type="ChEBI" id="CHEBI:35020"/>
        <dbReference type="ChEBI" id="CHEBI:76478"/>
    </reaction>
    <physiologicalReaction direction="left-to-right" evidence="26">
        <dbReference type="Rhea" id="RHEA:40476"/>
    </physiologicalReaction>
</comment>
<comment type="catalytic activity">
    <reaction evidence="22">
        <text>1,2-di-(9Z-octadecenoyl)-sn-glycero-3-phosphocholine + H2O = (9Z-octadecenoyl)-sn-glycero-3-phosphocholine + (9Z)-octadecenoate + H(+)</text>
        <dbReference type="Rhea" id="RHEA:38699"/>
        <dbReference type="ChEBI" id="CHEBI:15377"/>
        <dbReference type="ChEBI" id="CHEBI:15378"/>
        <dbReference type="ChEBI" id="CHEBI:30823"/>
        <dbReference type="ChEBI" id="CHEBI:74669"/>
        <dbReference type="ChEBI" id="CHEBI:76083"/>
    </reaction>
    <physiologicalReaction direction="left-to-right" evidence="22">
        <dbReference type="Rhea" id="RHEA:38700"/>
    </physiologicalReaction>
</comment>
<evidence type="ECO:0000313" key="38">
    <source>
        <dbReference type="Proteomes" id="UP000319801"/>
    </source>
</evidence>
<evidence type="ECO:0000256" key="3">
    <source>
        <dbReference type="ARBA" id="ARBA00004613"/>
    </source>
</evidence>
<keyword evidence="15" id="KW-0442">Lipid degradation</keyword>
<comment type="subcellular location">
    <subcellularLocation>
        <location evidence="3">Secreted</location>
    </subcellularLocation>
</comment>
<evidence type="ECO:0000256" key="11">
    <source>
        <dbReference type="ARBA" id="ARBA00022674"/>
    </source>
</evidence>
<dbReference type="GO" id="GO:0034364">
    <property type="term" value="C:high-density lipoprotein particle"/>
    <property type="evidence" value="ECO:0007669"/>
    <property type="project" value="UniProtKB-KW"/>
</dbReference>
<evidence type="ECO:0000256" key="2">
    <source>
        <dbReference type="ARBA" id="ARBA00001024"/>
    </source>
</evidence>
<evidence type="ECO:0000256" key="18">
    <source>
        <dbReference type="ARBA" id="ARBA00029723"/>
    </source>
</evidence>
<dbReference type="InterPro" id="IPR033906">
    <property type="entry name" value="Lipase_N"/>
</dbReference>
<keyword evidence="17" id="KW-0325">Glycoprotein</keyword>
<comment type="catalytic activity">
    <reaction evidence="24">
        <text>1,3-di-(9Z-octadecenoyl)-glycerol + H2O = 3-(9Z-octadecenoyl)-sn-glycerol + (9Z)-octadecenoate + H(+)</text>
        <dbReference type="Rhea" id="RHEA:38651"/>
        <dbReference type="ChEBI" id="CHEBI:15377"/>
        <dbReference type="ChEBI" id="CHEBI:15378"/>
        <dbReference type="ChEBI" id="CHEBI:30823"/>
        <dbReference type="ChEBI" id="CHEBI:75735"/>
        <dbReference type="ChEBI" id="CHEBI:75938"/>
    </reaction>
    <physiologicalReaction direction="left-to-right" evidence="24">
        <dbReference type="Rhea" id="RHEA:38652"/>
    </physiologicalReaction>
</comment>
<evidence type="ECO:0000256" key="23">
    <source>
        <dbReference type="ARBA" id="ARBA00047668"/>
    </source>
</evidence>
<keyword evidence="38" id="KW-1185">Reference proteome</keyword>
<dbReference type="Pfam" id="PF01477">
    <property type="entry name" value="PLAT"/>
    <property type="match status" value="1"/>
</dbReference>
<evidence type="ECO:0000256" key="15">
    <source>
        <dbReference type="ARBA" id="ARBA00022963"/>
    </source>
</evidence>
<evidence type="ECO:0000256" key="4">
    <source>
        <dbReference type="ARBA" id="ARBA00010701"/>
    </source>
</evidence>
<evidence type="ECO:0000256" key="32">
    <source>
        <dbReference type="PIRSR" id="PIRSR000865-2"/>
    </source>
</evidence>
<keyword evidence="16" id="KW-0443">Lipid metabolism</keyword>
<dbReference type="InterPro" id="IPR002333">
    <property type="entry name" value="Lipase_hep"/>
</dbReference>
<evidence type="ECO:0000256" key="12">
    <source>
        <dbReference type="ARBA" id="ARBA00022729"/>
    </source>
</evidence>
<dbReference type="InterPro" id="IPR036392">
    <property type="entry name" value="PLAT/LH2_dom_sf"/>
</dbReference>
<evidence type="ECO:0000256" key="14">
    <source>
        <dbReference type="ARBA" id="ARBA00022850"/>
    </source>
</evidence>
<comment type="catalytic activity">
    <reaction evidence="1">
        <text>a 1,2-diacyl-sn-glycero-3-phosphocholine + H2O = a 2-acyl-sn-glycero-3-phosphocholine + a fatty acid + H(+)</text>
        <dbReference type="Rhea" id="RHEA:18689"/>
        <dbReference type="ChEBI" id="CHEBI:15377"/>
        <dbReference type="ChEBI" id="CHEBI:15378"/>
        <dbReference type="ChEBI" id="CHEBI:28868"/>
        <dbReference type="ChEBI" id="CHEBI:57643"/>
        <dbReference type="ChEBI" id="CHEBI:57875"/>
        <dbReference type="EC" id="3.1.1.32"/>
    </reaction>
</comment>
<comment type="catalytic activity">
    <reaction evidence="29">
        <text>1-hexadecanoyl-sn-glycero-3-phosphocholine + H2O = sn-glycerol 3-phosphocholine + hexadecanoate + H(+)</text>
        <dbReference type="Rhea" id="RHEA:40435"/>
        <dbReference type="ChEBI" id="CHEBI:7896"/>
        <dbReference type="ChEBI" id="CHEBI:15377"/>
        <dbReference type="ChEBI" id="CHEBI:15378"/>
        <dbReference type="ChEBI" id="CHEBI:16870"/>
        <dbReference type="ChEBI" id="CHEBI:72998"/>
    </reaction>
    <physiologicalReaction direction="left-to-right" evidence="29">
        <dbReference type="Rhea" id="RHEA:40436"/>
    </physiologicalReaction>
</comment>
<dbReference type="GO" id="GO:0004465">
    <property type="term" value="F:lipoprotein lipase activity"/>
    <property type="evidence" value="ECO:0007669"/>
    <property type="project" value="TreeGrafter"/>
</dbReference>
<comment type="catalytic activity">
    <reaction evidence="30">
        <text>1,2,3-tri-(9Z-octadecenoyl)-glycerol + H2O = 2,3-di-(9Z)-octadecenoyl-sn-glycerol + (9Z)-octadecenoate + H(+)</text>
        <dbReference type="Rhea" id="RHEA:38391"/>
        <dbReference type="ChEBI" id="CHEBI:15377"/>
        <dbReference type="ChEBI" id="CHEBI:15378"/>
        <dbReference type="ChEBI" id="CHEBI:30823"/>
        <dbReference type="ChEBI" id="CHEBI:53753"/>
        <dbReference type="ChEBI" id="CHEBI:75824"/>
    </reaction>
    <physiologicalReaction direction="left-to-right" evidence="30">
        <dbReference type="Rhea" id="RHEA:38392"/>
    </physiologicalReaction>
</comment>
<dbReference type="OrthoDB" id="199913at2759"/>
<evidence type="ECO:0000256" key="26">
    <source>
        <dbReference type="ARBA" id="ARBA00048377"/>
    </source>
</evidence>
<dbReference type="PIRSF" id="PIRSF000865">
    <property type="entry name" value="Lipoprotein_lipase_LIPH"/>
    <property type="match status" value="1"/>
</dbReference>
<sequence length="478" mass="54223">MHMLNVLSFLLITLCLCDGRRAKGNRADNEFGLKIKKPYEPKAVFKMFTHGKNLKDACNVELFQANTLQACSFNSSHPLVIIIHGWSMDGIMESWVPRLATALKSTQIDINILVTDWLALAQQHYPIAVQNTRAVGQEIARLLIWLEDFTKFPVSKAHLIGYSLGAHIAGFAGRNLATSGRILGRITDDAGFVDAIHTFTMQHLGLSVGIQQPVGHYDFYPNGGSFQPGCHLHINNLYAHLSQYGLMGFEQTMKCAHERAVHLFIDSLLNRDKQIVAYKCRDNAAFNKGVCLDCRKNRCNTLGYDIKKVHTSTSKKLYFKTRSLMPYKIYHYQFRIQLFTQFKMIAPSFAIKLSGTLKESETLPINLVKEVSGNKTYSFLMTTDTDVGDLLRMHVTWDAEPLWTNMWSKVKTIFPWGSNDDGPQLIIGGIQVKAGETQQRTTFCAQTEDWVLIRPSEERMFVRCDKRQEKQKRVNSSG</sequence>
<evidence type="ECO:0000256" key="16">
    <source>
        <dbReference type="ARBA" id="ARBA00023098"/>
    </source>
</evidence>
<dbReference type="AlphaFoldDB" id="A0A556TLK1"/>
<evidence type="ECO:0000256" key="29">
    <source>
        <dbReference type="ARBA" id="ARBA00048656"/>
    </source>
</evidence>
<gene>
    <name evidence="37" type="ORF">Baya_1592</name>
</gene>
<evidence type="ECO:0000256" key="20">
    <source>
        <dbReference type="ARBA" id="ARBA00031180"/>
    </source>
</evidence>
<keyword evidence="10" id="KW-0964">Secreted</keyword>
<evidence type="ECO:0000313" key="37">
    <source>
        <dbReference type="EMBL" id="TSK20044.1"/>
    </source>
</evidence>
<dbReference type="PANTHER" id="PTHR11610:SF2">
    <property type="entry name" value="HEPATIC TRIACYLGLYCEROL LIPASE"/>
    <property type="match status" value="1"/>
</dbReference>
<dbReference type="EC" id="3.1.1.3" evidence="8"/>
<dbReference type="GO" id="GO:0034185">
    <property type="term" value="F:apolipoprotein binding"/>
    <property type="evidence" value="ECO:0007669"/>
    <property type="project" value="TreeGrafter"/>
</dbReference>
<dbReference type="PRINTS" id="PR00824">
    <property type="entry name" value="HEPLIPASE"/>
</dbReference>
<dbReference type="InterPro" id="IPR001024">
    <property type="entry name" value="PLAT/LH2_dom"/>
</dbReference>
<dbReference type="EMBL" id="VCAZ01000005">
    <property type="protein sequence ID" value="TSK20044.1"/>
    <property type="molecule type" value="Genomic_DNA"/>
</dbReference>
<dbReference type="Proteomes" id="UP000319801">
    <property type="component" value="Unassembled WGS sequence"/>
</dbReference>
<evidence type="ECO:0000256" key="9">
    <source>
        <dbReference type="ARBA" id="ARBA00019624"/>
    </source>
</evidence>
<comment type="caution">
    <text evidence="33">Lacks conserved residue(s) required for the propagation of feature annotation.</text>
</comment>
<evidence type="ECO:0000256" key="27">
    <source>
        <dbReference type="ARBA" id="ARBA00048382"/>
    </source>
</evidence>
<evidence type="ECO:0000256" key="1">
    <source>
        <dbReference type="ARBA" id="ARBA00000111"/>
    </source>
</evidence>
<dbReference type="EC" id="3.1.1.5" evidence="7"/>
<keyword evidence="32" id="KW-0479">Metal-binding</keyword>
<dbReference type="InterPro" id="IPR016272">
    <property type="entry name" value="Lipase_LIPH"/>
</dbReference>
<dbReference type="PROSITE" id="PS50095">
    <property type="entry name" value="PLAT"/>
    <property type="match status" value="1"/>
</dbReference>
<evidence type="ECO:0000256" key="8">
    <source>
        <dbReference type="ARBA" id="ARBA00013279"/>
    </source>
</evidence>
<dbReference type="Gene3D" id="3.40.50.1820">
    <property type="entry name" value="alpha/beta hydrolase"/>
    <property type="match status" value="1"/>
</dbReference>
<evidence type="ECO:0000256" key="25">
    <source>
        <dbReference type="ARBA" id="ARBA00048284"/>
    </source>
</evidence>
<comment type="catalytic activity">
    <reaction evidence="23">
        <text>1,2-dihexadecanoyl-sn-glycero-3-phosphocholine + H2O = hexadecanoyl-sn-glycero-3-phosphocholine + hexadecanoate + H(+)</text>
        <dbReference type="Rhea" id="RHEA:41384"/>
        <dbReference type="ChEBI" id="CHEBI:7896"/>
        <dbReference type="ChEBI" id="CHEBI:15377"/>
        <dbReference type="ChEBI" id="CHEBI:15378"/>
        <dbReference type="ChEBI" id="CHEBI:64563"/>
        <dbReference type="ChEBI" id="CHEBI:72999"/>
    </reaction>
    <physiologicalReaction direction="left-to-right" evidence="23">
        <dbReference type="Rhea" id="RHEA:41385"/>
    </physiologicalReaction>
</comment>
<dbReference type="SUPFAM" id="SSF53474">
    <property type="entry name" value="alpha/beta-Hydrolases"/>
    <property type="match status" value="1"/>
</dbReference>
<evidence type="ECO:0000256" key="30">
    <source>
        <dbReference type="ARBA" id="ARBA00049452"/>
    </source>
</evidence>
<feature type="binding site" evidence="32">
    <location>
        <position position="189"/>
    </location>
    <ligand>
        <name>Ca(2+)</name>
        <dbReference type="ChEBI" id="CHEBI:29108"/>
    </ligand>
</feature>
<comment type="catalytic activity">
    <reaction evidence="28">
        <text>1,2,3-tri-(9Z-octadecenoyl)-glycerol + H2O = di-(9Z)-octadecenoylglycerol + (9Z)-octadecenoate + H(+)</text>
        <dbReference type="Rhea" id="RHEA:38575"/>
        <dbReference type="ChEBI" id="CHEBI:15377"/>
        <dbReference type="ChEBI" id="CHEBI:15378"/>
        <dbReference type="ChEBI" id="CHEBI:30823"/>
        <dbReference type="ChEBI" id="CHEBI:53753"/>
        <dbReference type="ChEBI" id="CHEBI:75945"/>
    </reaction>
    <physiologicalReaction direction="left-to-right" evidence="28">
        <dbReference type="Rhea" id="RHEA:38576"/>
    </physiologicalReaction>
</comment>
<dbReference type="CDD" id="cd00707">
    <property type="entry name" value="Pancreat_lipase_like"/>
    <property type="match status" value="1"/>
</dbReference>
<evidence type="ECO:0000256" key="33">
    <source>
        <dbReference type="PROSITE-ProRule" id="PRU00152"/>
    </source>
</evidence>
<dbReference type="PANTHER" id="PTHR11610">
    <property type="entry name" value="LIPASE"/>
    <property type="match status" value="1"/>
</dbReference>
<keyword evidence="12 35" id="KW-0732">Signal</keyword>
<evidence type="ECO:0000256" key="24">
    <source>
        <dbReference type="ARBA" id="ARBA00047699"/>
    </source>
</evidence>
<evidence type="ECO:0000256" key="22">
    <source>
        <dbReference type="ARBA" id="ARBA00047643"/>
    </source>
</evidence>
<comment type="catalytic activity">
    <reaction evidence="2">
        <text>a triacylglycerol + H2O = a diacylglycerol + a fatty acid + H(+)</text>
        <dbReference type="Rhea" id="RHEA:12044"/>
        <dbReference type="ChEBI" id="CHEBI:15377"/>
        <dbReference type="ChEBI" id="CHEBI:15378"/>
        <dbReference type="ChEBI" id="CHEBI:17855"/>
        <dbReference type="ChEBI" id="CHEBI:18035"/>
        <dbReference type="ChEBI" id="CHEBI:28868"/>
        <dbReference type="EC" id="3.1.1.3"/>
    </reaction>
</comment>
<keyword evidence="14" id="KW-0345">HDL</keyword>
<proteinExistence type="inferred from homology"/>